<reference evidence="9" key="1">
    <citation type="submission" date="2021-05" db="EMBL/GenBank/DDBJ databases">
        <title>Molecular characterization for Shewanella algae harboring chromosomal blaOXA-55-like strains isolated from clinical and environment sample.</title>
        <authorList>
            <person name="Ohama Y."/>
            <person name="Aoki K."/>
            <person name="Harada S."/>
            <person name="Moriya K."/>
            <person name="Ishii Y."/>
            <person name="Tateda K."/>
        </authorList>
    </citation>
    <scope>NUCLEOTIDE SEQUENCE</scope>
    <source>
        <strain evidence="9">TUM17379</strain>
    </source>
</reference>
<feature type="region of interest" description="Disordered" evidence="5">
    <location>
        <begin position="259"/>
        <end position="280"/>
    </location>
</feature>
<evidence type="ECO:0008006" key="11">
    <source>
        <dbReference type="Google" id="ProtNLM"/>
    </source>
</evidence>
<feature type="transmembrane region" description="Helical" evidence="6">
    <location>
        <begin position="169"/>
        <end position="192"/>
    </location>
</feature>
<dbReference type="PANTHER" id="PTHR32089:SF112">
    <property type="entry name" value="LYSOZYME-LIKE PROTEIN-RELATED"/>
    <property type="match status" value="1"/>
</dbReference>
<evidence type="ECO:0000256" key="1">
    <source>
        <dbReference type="ARBA" id="ARBA00004370"/>
    </source>
</evidence>
<dbReference type="GO" id="GO:0006935">
    <property type="term" value="P:chemotaxis"/>
    <property type="evidence" value="ECO:0007669"/>
    <property type="project" value="InterPro"/>
</dbReference>
<dbReference type="AlphaFoldDB" id="A0AAD1K8V9"/>
<dbReference type="SUPFAM" id="SSF58104">
    <property type="entry name" value="Methyl-accepting chemotaxis protein (MCP) signaling domain"/>
    <property type="match status" value="1"/>
</dbReference>
<dbReference type="InterPro" id="IPR004089">
    <property type="entry name" value="MCPsignal_dom"/>
</dbReference>
<comment type="subcellular location">
    <subcellularLocation>
        <location evidence="1">Membrane</location>
    </subcellularLocation>
</comment>
<dbReference type="GO" id="GO:0007165">
    <property type="term" value="P:signal transduction"/>
    <property type="evidence" value="ECO:0007669"/>
    <property type="project" value="UniProtKB-KW"/>
</dbReference>
<protein>
    <recommendedName>
        <fullName evidence="11">Methyl-accepting chemotaxis protein</fullName>
    </recommendedName>
</protein>
<dbReference type="PANTHER" id="PTHR32089">
    <property type="entry name" value="METHYL-ACCEPTING CHEMOTAXIS PROTEIN MCPB"/>
    <property type="match status" value="1"/>
</dbReference>
<dbReference type="Proteomes" id="UP000825078">
    <property type="component" value="Chromosome"/>
</dbReference>
<dbReference type="PROSITE" id="PS50885">
    <property type="entry name" value="HAMP"/>
    <property type="match status" value="1"/>
</dbReference>
<gene>
    <name evidence="9" type="ORF">TUM17379_15810</name>
</gene>
<dbReference type="CDD" id="cd06225">
    <property type="entry name" value="HAMP"/>
    <property type="match status" value="1"/>
</dbReference>
<name>A0AAD1K8V9_9GAMM</name>
<dbReference type="GO" id="GO:0004888">
    <property type="term" value="F:transmembrane signaling receptor activity"/>
    <property type="evidence" value="ECO:0007669"/>
    <property type="project" value="InterPro"/>
</dbReference>
<keyword evidence="2 4" id="KW-0807">Transducer</keyword>
<dbReference type="CDD" id="cd11386">
    <property type="entry name" value="MCP_signal"/>
    <property type="match status" value="1"/>
</dbReference>
<organism evidence="9 10">
    <name type="scientific">Shewanella algae</name>
    <dbReference type="NCBI Taxonomy" id="38313"/>
    <lineage>
        <taxon>Bacteria</taxon>
        <taxon>Pseudomonadati</taxon>
        <taxon>Pseudomonadota</taxon>
        <taxon>Gammaproteobacteria</taxon>
        <taxon>Alteromonadales</taxon>
        <taxon>Shewanellaceae</taxon>
        <taxon>Shewanella</taxon>
    </lineage>
</organism>
<evidence type="ECO:0000313" key="10">
    <source>
        <dbReference type="Proteomes" id="UP000825078"/>
    </source>
</evidence>
<dbReference type="Pfam" id="PF00015">
    <property type="entry name" value="MCPsignal"/>
    <property type="match status" value="1"/>
</dbReference>
<keyword evidence="6" id="KW-1133">Transmembrane helix</keyword>
<dbReference type="SMART" id="SM00283">
    <property type="entry name" value="MA"/>
    <property type="match status" value="1"/>
</dbReference>
<evidence type="ECO:0000256" key="2">
    <source>
        <dbReference type="ARBA" id="ARBA00023224"/>
    </source>
</evidence>
<feature type="domain" description="Methyl-accepting transducer" evidence="7">
    <location>
        <begin position="253"/>
        <end position="489"/>
    </location>
</feature>
<proteinExistence type="inferred from homology"/>
<keyword evidence="6" id="KW-0812">Transmembrane</keyword>
<evidence type="ECO:0000313" key="9">
    <source>
        <dbReference type="EMBL" id="BCV44563.1"/>
    </source>
</evidence>
<dbReference type="SMART" id="SM00304">
    <property type="entry name" value="HAMP"/>
    <property type="match status" value="1"/>
</dbReference>
<dbReference type="InterPro" id="IPR003660">
    <property type="entry name" value="HAMP_dom"/>
</dbReference>
<dbReference type="Pfam" id="PF00672">
    <property type="entry name" value="HAMP"/>
    <property type="match status" value="1"/>
</dbReference>
<evidence type="ECO:0000256" key="5">
    <source>
        <dbReference type="SAM" id="MobiDB-lite"/>
    </source>
</evidence>
<dbReference type="EMBL" id="AP024613">
    <property type="protein sequence ID" value="BCV44563.1"/>
    <property type="molecule type" value="Genomic_DNA"/>
</dbReference>
<keyword evidence="6" id="KW-0472">Membrane</keyword>
<evidence type="ECO:0000256" key="3">
    <source>
        <dbReference type="ARBA" id="ARBA00029447"/>
    </source>
</evidence>
<evidence type="ECO:0000256" key="6">
    <source>
        <dbReference type="SAM" id="Phobius"/>
    </source>
</evidence>
<evidence type="ECO:0000256" key="4">
    <source>
        <dbReference type="PROSITE-ProRule" id="PRU00284"/>
    </source>
</evidence>
<comment type="similarity">
    <text evidence="3">Belongs to the methyl-accepting chemotaxis (MCP) protein family.</text>
</comment>
<accession>A0AAD1K8V9</accession>
<sequence length="525" mass="56869">MGIFNRISSKMALIASVVVLAGFTLTNFISQHRLTSTLVDMERVSSQVITGFVSQQLLNAVKFGKADKVEEEFSNLAKQTRGNLGYAVVFDASQAVFAQFGEPGKTGAQMQTSLGQHLTQLKAGEPQTLVTDKDIQILHPIINSRDQALIGVLGMSWGLQEIQRQTNAMLLGGIAVAIPVAVAIIICLLLVMKRLVMRPVDRITQLAQELARGEGDLRRRIEYSSDDELRGLCDNINHFIIKVQEALADVTAQSSSLTEIATQSRHTSQSANAATQEQRGSLEQMSHSIRDMSSVIHEVAQNAAEAEDSTKDARAVSQEVQAIIERNRESIDSLAAEVERASGVIQRLYDDSQQIGRILEVIQAIAEQTNLLALNAAIEAARAGEQGRGFAVVADEVRSLASKTQQSTEEIKAMIERLQAGSKDAADVMNASCNKAREGVEQAQQSREALQLIAAKVDAISSVNSLIASATQSQARSAESLSHDLEQLHHLSEISASSAEEAAHHGSELFDLINKTQVTLGRFKV</sequence>
<dbReference type="GO" id="GO:0016020">
    <property type="term" value="C:membrane"/>
    <property type="evidence" value="ECO:0007669"/>
    <property type="project" value="UniProtKB-SubCell"/>
</dbReference>
<dbReference type="FunFam" id="1.10.287.950:FF:000001">
    <property type="entry name" value="Methyl-accepting chemotaxis sensory transducer"/>
    <property type="match status" value="1"/>
</dbReference>
<dbReference type="Gene3D" id="1.10.287.950">
    <property type="entry name" value="Methyl-accepting chemotaxis protein"/>
    <property type="match status" value="1"/>
</dbReference>
<feature type="domain" description="HAMP" evidence="8">
    <location>
        <begin position="194"/>
        <end position="248"/>
    </location>
</feature>
<evidence type="ECO:0000259" key="8">
    <source>
        <dbReference type="PROSITE" id="PS50885"/>
    </source>
</evidence>
<evidence type="ECO:0000259" key="7">
    <source>
        <dbReference type="PROSITE" id="PS50111"/>
    </source>
</evidence>
<dbReference type="PRINTS" id="PR00260">
    <property type="entry name" value="CHEMTRNSDUCR"/>
</dbReference>
<dbReference type="RefSeq" id="WP_096141338.1">
    <property type="nucleotide sequence ID" value="NZ_AP024613.1"/>
</dbReference>
<dbReference type="InterPro" id="IPR004090">
    <property type="entry name" value="Chemotax_Me-accpt_rcpt"/>
</dbReference>
<dbReference type="PROSITE" id="PS50111">
    <property type="entry name" value="CHEMOTAXIS_TRANSDUC_2"/>
    <property type="match status" value="1"/>
</dbReference>